<dbReference type="Gene3D" id="3.40.50.720">
    <property type="entry name" value="NAD(P)-binding Rossmann-like Domain"/>
    <property type="match status" value="1"/>
</dbReference>
<proteinExistence type="predicted"/>
<dbReference type="InterPro" id="IPR051609">
    <property type="entry name" value="NmrA/Isoflavone_reductase-like"/>
</dbReference>
<feature type="domain" description="NmrA-like" evidence="3">
    <location>
        <begin position="8"/>
        <end position="218"/>
    </location>
</feature>
<dbReference type="PANTHER" id="PTHR47706">
    <property type="entry name" value="NMRA-LIKE FAMILY PROTEIN"/>
    <property type="match status" value="1"/>
</dbReference>
<dbReference type="InterPro" id="IPR036291">
    <property type="entry name" value="NAD(P)-bd_dom_sf"/>
</dbReference>
<evidence type="ECO:0000313" key="4">
    <source>
        <dbReference type="EMBL" id="KAF7330293.1"/>
    </source>
</evidence>
<dbReference type="Proteomes" id="UP000620124">
    <property type="component" value="Unassembled WGS sequence"/>
</dbReference>
<evidence type="ECO:0000313" key="5">
    <source>
        <dbReference type="Proteomes" id="UP000620124"/>
    </source>
</evidence>
<dbReference type="SUPFAM" id="SSF51735">
    <property type="entry name" value="NAD(P)-binding Rossmann-fold domains"/>
    <property type="match status" value="1"/>
</dbReference>
<gene>
    <name evidence="4" type="ORF">MVEN_02467200</name>
</gene>
<sequence>MSAYKSFAVVGGGTVGLPIVNALAEQNVYVLLLSRSGSSTKTVPSSVQVIQVDFNDTTAVAAVFKEHKVDVVLSTVAPTAVAVEWSLVDAAKLAAVKLYLPSKYGFPAEGQTEGFQAVKNQIVAHLKSVNIPSTIVYTGLFVEFIPWLVGYSEDDKKFKLVTKGEAPMSFTAIADIAGFVAYVLTKLPPSELEDRVLRLEGERSSLKDVAIQFKTSVEHVDSAKITGAGSEYKIVLQNLIETGAGSTGWDDVKKVEGSGSNAAGSANALWPGHKWKSIKEVYKL</sequence>
<dbReference type="Pfam" id="PF05368">
    <property type="entry name" value="NmrA"/>
    <property type="match status" value="1"/>
</dbReference>
<organism evidence="4 5">
    <name type="scientific">Mycena venus</name>
    <dbReference type="NCBI Taxonomy" id="2733690"/>
    <lineage>
        <taxon>Eukaryota</taxon>
        <taxon>Fungi</taxon>
        <taxon>Dikarya</taxon>
        <taxon>Basidiomycota</taxon>
        <taxon>Agaricomycotina</taxon>
        <taxon>Agaricomycetes</taxon>
        <taxon>Agaricomycetidae</taxon>
        <taxon>Agaricales</taxon>
        <taxon>Marasmiineae</taxon>
        <taxon>Mycenaceae</taxon>
        <taxon>Mycena</taxon>
    </lineage>
</organism>
<evidence type="ECO:0000256" key="1">
    <source>
        <dbReference type="ARBA" id="ARBA00022857"/>
    </source>
</evidence>
<keyword evidence="1" id="KW-0521">NADP</keyword>
<evidence type="ECO:0000259" key="3">
    <source>
        <dbReference type="Pfam" id="PF05368"/>
    </source>
</evidence>
<protein>
    <submittedName>
        <fullName evidence="4">NmrA domain-containing protein</fullName>
    </submittedName>
</protein>
<dbReference type="EMBL" id="JACAZI010000033">
    <property type="protein sequence ID" value="KAF7330293.1"/>
    <property type="molecule type" value="Genomic_DNA"/>
</dbReference>
<dbReference type="GO" id="GO:0016491">
    <property type="term" value="F:oxidoreductase activity"/>
    <property type="evidence" value="ECO:0007669"/>
    <property type="project" value="UniProtKB-KW"/>
</dbReference>
<reference evidence="4" key="1">
    <citation type="submission" date="2020-05" db="EMBL/GenBank/DDBJ databases">
        <title>Mycena genomes resolve the evolution of fungal bioluminescence.</title>
        <authorList>
            <person name="Tsai I.J."/>
        </authorList>
    </citation>
    <scope>NUCLEOTIDE SEQUENCE</scope>
    <source>
        <strain evidence="4">CCC161011</strain>
    </source>
</reference>
<dbReference type="AlphaFoldDB" id="A0A8H6WX72"/>
<dbReference type="InterPro" id="IPR008030">
    <property type="entry name" value="NmrA-like"/>
</dbReference>
<name>A0A8H6WX72_9AGAR</name>
<keyword evidence="2" id="KW-0560">Oxidoreductase</keyword>
<dbReference type="OrthoDB" id="5283654at2759"/>
<keyword evidence="5" id="KW-1185">Reference proteome</keyword>
<accession>A0A8H6WX72</accession>
<evidence type="ECO:0000256" key="2">
    <source>
        <dbReference type="ARBA" id="ARBA00023002"/>
    </source>
</evidence>
<dbReference type="PANTHER" id="PTHR47706:SF9">
    <property type="entry name" value="NMRA-LIKE DOMAIN-CONTAINING PROTEIN-RELATED"/>
    <property type="match status" value="1"/>
</dbReference>
<comment type="caution">
    <text evidence="4">The sequence shown here is derived from an EMBL/GenBank/DDBJ whole genome shotgun (WGS) entry which is preliminary data.</text>
</comment>